<dbReference type="InterPro" id="IPR002748">
    <property type="entry name" value="CbiD"/>
</dbReference>
<dbReference type="SUPFAM" id="SSF111342">
    <property type="entry name" value="CbiD-like"/>
    <property type="match status" value="1"/>
</dbReference>
<dbReference type="PANTHER" id="PTHR35863:SF1">
    <property type="entry name" value="COBALT-PRECORRIN-5B C(1)-METHYLTRANSFERASE"/>
    <property type="match status" value="1"/>
</dbReference>
<name>A0ABZ2J4F6_9CHLR</name>
<evidence type="ECO:0000313" key="6">
    <source>
        <dbReference type="EMBL" id="WWX25760.1"/>
    </source>
</evidence>
<evidence type="ECO:0000256" key="5">
    <source>
        <dbReference type="HAMAP-Rule" id="MF_00787"/>
    </source>
</evidence>
<organism evidence="6 7">
    <name type="scientific">Candidatus Dehalogenimonas loeffleri</name>
    <dbReference type="NCBI Taxonomy" id="3127115"/>
    <lineage>
        <taxon>Bacteria</taxon>
        <taxon>Bacillati</taxon>
        <taxon>Chloroflexota</taxon>
        <taxon>Dehalococcoidia</taxon>
        <taxon>Dehalococcoidales</taxon>
        <taxon>Dehalococcoidaceae</taxon>
        <taxon>Dehalogenimonas</taxon>
    </lineage>
</organism>
<comment type="catalytic activity">
    <reaction evidence="5">
        <text>Co-precorrin-5B + S-adenosyl-L-methionine = Co-precorrin-6A + S-adenosyl-L-homocysteine</text>
        <dbReference type="Rhea" id="RHEA:26285"/>
        <dbReference type="ChEBI" id="CHEBI:57856"/>
        <dbReference type="ChEBI" id="CHEBI:59789"/>
        <dbReference type="ChEBI" id="CHEBI:60063"/>
        <dbReference type="ChEBI" id="CHEBI:60064"/>
        <dbReference type="EC" id="2.1.1.195"/>
    </reaction>
</comment>
<keyword evidence="4 5" id="KW-0949">S-adenosyl-L-methionine</keyword>
<evidence type="ECO:0000256" key="4">
    <source>
        <dbReference type="ARBA" id="ARBA00022691"/>
    </source>
</evidence>
<dbReference type="GO" id="GO:0008168">
    <property type="term" value="F:methyltransferase activity"/>
    <property type="evidence" value="ECO:0007669"/>
    <property type="project" value="UniProtKB-KW"/>
</dbReference>
<dbReference type="EMBL" id="CP146612">
    <property type="protein sequence ID" value="WWX25760.1"/>
    <property type="molecule type" value="Genomic_DNA"/>
</dbReference>
<proteinExistence type="inferred from homology"/>
<dbReference type="RefSeq" id="WP_338738251.1">
    <property type="nucleotide sequence ID" value="NZ_CP146612.1"/>
</dbReference>
<dbReference type="Proteomes" id="UP001375370">
    <property type="component" value="Chromosome"/>
</dbReference>
<dbReference type="EC" id="2.1.1.195" evidence="5"/>
<keyword evidence="7" id="KW-1185">Reference proteome</keyword>
<evidence type="ECO:0000256" key="1">
    <source>
        <dbReference type="ARBA" id="ARBA00022573"/>
    </source>
</evidence>
<reference evidence="6 7" key="1">
    <citation type="submission" date="2024-03" db="EMBL/GenBank/DDBJ databases">
        <title>A Dehalogenimonas Isolated from Estuarine Sediments Dihaloeliminates Chlorinated Alkanes.</title>
        <authorList>
            <person name="Yang Y."/>
            <person name="Wang H."/>
        </authorList>
    </citation>
    <scope>NUCLEOTIDE SEQUENCE [LARGE SCALE GENOMIC DNA]</scope>
    <source>
        <strain evidence="6 7">W</strain>
    </source>
</reference>
<dbReference type="Pfam" id="PF01888">
    <property type="entry name" value="CbiD"/>
    <property type="match status" value="1"/>
</dbReference>
<keyword evidence="3 5" id="KW-0808">Transferase</keyword>
<dbReference type="NCBIfam" id="NF000849">
    <property type="entry name" value="PRK00075.1-1"/>
    <property type="match status" value="1"/>
</dbReference>
<comment type="pathway">
    <text evidence="5">Cofactor biosynthesis; adenosylcobalamin biosynthesis; cob(II)yrinate a,c-diamide from sirohydrochlorin (anaerobic route): step 6/10.</text>
</comment>
<evidence type="ECO:0000256" key="3">
    <source>
        <dbReference type="ARBA" id="ARBA00022679"/>
    </source>
</evidence>
<gene>
    <name evidence="5" type="primary">cbiD</name>
    <name evidence="6" type="ORF">V8247_01970</name>
</gene>
<dbReference type="Gene3D" id="3.30.2110.10">
    <property type="entry name" value="CbiD-like"/>
    <property type="match status" value="1"/>
</dbReference>
<accession>A0ABZ2J4F6</accession>
<dbReference type="PANTHER" id="PTHR35863">
    <property type="entry name" value="COBALT-PRECORRIN-5B C(1)-METHYLTRANSFERASE"/>
    <property type="match status" value="1"/>
</dbReference>
<dbReference type="InterPro" id="IPR036074">
    <property type="entry name" value="CbiD_sf"/>
</dbReference>
<keyword evidence="1 5" id="KW-0169">Cobalamin biosynthesis</keyword>
<comment type="similarity">
    <text evidence="5">Belongs to the CbiD family.</text>
</comment>
<dbReference type="HAMAP" id="MF_00787">
    <property type="entry name" value="CbiD"/>
    <property type="match status" value="1"/>
</dbReference>
<dbReference type="NCBIfam" id="TIGR00312">
    <property type="entry name" value="cbiD"/>
    <property type="match status" value="1"/>
</dbReference>
<protein>
    <recommendedName>
        <fullName evidence="5">Cobalt-precorrin-5B C(1)-methyltransferase</fullName>
        <ecNumber evidence="5">2.1.1.195</ecNumber>
    </recommendedName>
    <alternativeName>
        <fullName evidence="5">Cobalt-precorrin-6A synthase</fullName>
    </alternativeName>
</protein>
<comment type="function">
    <text evidence="5">Catalyzes the methylation of C-1 in cobalt-precorrin-5B to form cobalt-precorrin-6A.</text>
</comment>
<keyword evidence="2 5" id="KW-0489">Methyltransferase</keyword>
<evidence type="ECO:0000313" key="7">
    <source>
        <dbReference type="Proteomes" id="UP001375370"/>
    </source>
</evidence>
<dbReference type="GO" id="GO:0032259">
    <property type="term" value="P:methylation"/>
    <property type="evidence" value="ECO:0007669"/>
    <property type="project" value="UniProtKB-KW"/>
</dbReference>
<evidence type="ECO:0000256" key="2">
    <source>
        <dbReference type="ARBA" id="ARBA00022603"/>
    </source>
</evidence>
<sequence length="364" mass="38049">MKTMTIDREHLRRGFTTGACATAAARAAALALIGQKRVTAVEISLLTGETVAFDVSECRYSRGEAVCRVIKDAGDDPDITHHAVVEATLRWTDTPGIKLAGGEGVGTVTRPGLEVPVGESAINPGPRKMITGELIPLLGTCEGGRGFSVTVAIIGGEALAKRTLNPRLGIVGGLSVLGTTGIVIPYSLDAYKASIPQSVSIAKACGCPKVVASTGRRTEKYAQAANDLGEECFILVGDFMDEALRACGEKGVPEAEIWCMVGKASKLAAGEINTHFTKSDIDIGLLAGIAVEMGASEELQTELGTTVMANEFLSKLPIEMVPDFCRRLSLAAASRCADFTGGGLVKVVCVVCDYDGKILGRSDD</sequence>
<dbReference type="PIRSF" id="PIRSF026782">
    <property type="entry name" value="CbiD"/>
    <property type="match status" value="1"/>
</dbReference>